<keyword evidence="3" id="KW-0456">Lyase</keyword>
<dbReference type="GO" id="GO:0071555">
    <property type="term" value="P:cell wall organization"/>
    <property type="evidence" value="ECO:0007669"/>
    <property type="project" value="UniProtKB-KW"/>
</dbReference>
<organism evidence="7 8">
    <name type="scientific">Planktomarina temperata RCA23</name>
    <dbReference type="NCBI Taxonomy" id="666509"/>
    <lineage>
        <taxon>Bacteria</taxon>
        <taxon>Pseudomonadati</taxon>
        <taxon>Pseudomonadota</taxon>
        <taxon>Alphaproteobacteria</taxon>
        <taxon>Rhodobacterales</taxon>
        <taxon>Paracoccaceae</taxon>
        <taxon>Planktomarina</taxon>
    </lineage>
</organism>
<dbReference type="Pfam" id="PF03562">
    <property type="entry name" value="MltA"/>
    <property type="match status" value="1"/>
</dbReference>
<dbReference type="GO" id="GO:0019867">
    <property type="term" value="C:outer membrane"/>
    <property type="evidence" value="ECO:0007669"/>
    <property type="project" value="InterPro"/>
</dbReference>
<dbReference type="CDD" id="cd14485">
    <property type="entry name" value="mltA_like_LT_A"/>
    <property type="match status" value="1"/>
</dbReference>
<evidence type="ECO:0000259" key="6">
    <source>
        <dbReference type="SMART" id="SM00925"/>
    </source>
</evidence>
<dbReference type="EMBL" id="CP003984">
    <property type="protein sequence ID" value="AII88541.1"/>
    <property type="molecule type" value="Genomic_DNA"/>
</dbReference>
<comment type="catalytic activity">
    <reaction evidence="1">
        <text>Exolytic cleavage of the (1-&gt;4)-beta-glycosidic linkage between N-acetylmuramic acid (MurNAc) and N-acetylglucosamine (GlcNAc) residues in peptidoglycan, from either the reducing or the non-reducing ends of the peptidoglycan chains, with concomitant formation of a 1,6-anhydrobond in the MurNAc residue.</text>
        <dbReference type="EC" id="4.2.2.n1"/>
    </reaction>
</comment>
<evidence type="ECO:0000256" key="1">
    <source>
        <dbReference type="ARBA" id="ARBA00001420"/>
    </source>
</evidence>
<dbReference type="Proteomes" id="UP000028680">
    <property type="component" value="Chromosome"/>
</dbReference>
<evidence type="ECO:0000313" key="8">
    <source>
        <dbReference type="Proteomes" id="UP000028680"/>
    </source>
</evidence>
<dbReference type="PIRSF" id="PIRSF019422">
    <property type="entry name" value="MltA"/>
    <property type="match status" value="1"/>
</dbReference>
<protein>
    <recommendedName>
        <fullName evidence="2">peptidoglycan lytic exotransglycosylase</fullName>
        <ecNumber evidence="2">4.2.2.n1</ecNumber>
    </recommendedName>
    <alternativeName>
        <fullName evidence="5">Murein hydrolase A</fullName>
    </alternativeName>
</protein>
<keyword evidence="4" id="KW-0961">Cell wall biogenesis/degradation</keyword>
<evidence type="ECO:0000256" key="2">
    <source>
        <dbReference type="ARBA" id="ARBA00012587"/>
    </source>
</evidence>
<sequence>MSLRPLLLAAIFAALGLPVIAGDTYQAIPFSALNGWQDDDHAAALEAFKVTCGDMSGEEWESLCAVAQQNPNARLYFETFFQPVMTKTTEPALFTGYYEPELDGSLTRTGRFRYPIYGVPKEVRAGGLWKTRRDIEENQVLKGRGLELAWVENPADIFFLQIQGSGRVRLQDGTTIRLGFGGSNGHRYQAIGPHLVELGVLQEHEVSANRIRQWVLDNPEKGQEIVWENPAYVFFRRVGDVPSDKGPLGAMNRSLTALRTLAVDPKYVTLGAPVWLEKGGSRPLNRLMIAQDTGSAITGPQRADVFFGTGSQAGIAAGLTKNSGRMILLLPIQEARARISGQ</sequence>
<evidence type="ECO:0000256" key="4">
    <source>
        <dbReference type="ARBA" id="ARBA00023316"/>
    </source>
</evidence>
<dbReference type="GO" id="GO:0009254">
    <property type="term" value="P:peptidoglycan turnover"/>
    <property type="evidence" value="ECO:0007669"/>
    <property type="project" value="InterPro"/>
</dbReference>
<dbReference type="PANTHER" id="PTHR30124:SF0">
    <property type="entry name" value="MEMBRANE-BOUND LYTIC MUREIN TRANSGLYCOSYLASE A"/>
    <property type="match status" value="1"/>
</dbReference>
<accession>A0AAN0VJX6</accession>
<dbReference type="Gene3D" id="2.40.40.10">
    <property type="entry name" value="RlpA-like domain"/>
    <property type="match status" value="2"/>
</dbReference>
<gene>
    <name evidence="7" type="ORF">RCA23_c30410</name>
</gene>
<dbReference type="InterPro" id="IPR036908">
    <property type="entry name" value="RlpA-like_sf"/>
</dbReference>
<feature type="domain" description="Lytic transglycosylase MltA" evidence="6">
    <location>
        <begin position="101"/>
        <end position="236"/>
    </location>
</feature>
<dbReference type="InterPro" id="IPR026044">
    <property type="entry name" value="MltA"/>
</dbReference>
<dbReference type="GO" id="GO:0009253">
    <property type="term" value="P:peptidoglycan catabolic process"/>
    <property type="evidence" value="ECO:0007669"/>
    <property type="project" value="TreeGrafter"/>
</dbReference>
<dbReference type="GO" id="GO:0008933">
    <property type="term" value="F:peptidoglycan lytic transglycosylase activity"/>
    <property type="evidence" value="ECO:0007669"/>
    <property type="project" value="TreeGrafter"/>
</dbReference>
<evidence type="ECO:0000313" key="7">
    <source>
        <dbReference type="EMBL" id="AII88541.1"/>
    </source>
</evidence>
<dbReference type="KEGG" id="ptp:RCA23_c30410"/>
<dbReference type="AlphaFoldDB" id="A0AAN0VJX6"/>
<dbReference type="Pfam" id="PF06725">
    <property type="entry name" value="3D"/>
    <property type="match status" value="1"/>
</dbReference>
<dbReference type="RefSeq" id="WP_044051069.1">
    <property type="nucleotide sequence ID" value="NZ_CP003984.1"/>
</dbReference>
<dbReference type="SUPFAM" id="SSF50685">
    <property type="entry name" value="Barwin-like endoglucanases"/>
    <property type="match status" value="1"/>
</dbReference>
<reference evidence="7 8" key="1">
    <citation type="journal article" date="2014" name="ISME J.">
        <title>Adaptation of an abundant Roseobacter RCA organism to pelagic systems revealed by genomic and transcriptomic analyses.</title>
        <authorList>
            <person name="Voget S."/>
            <person name="Wemheuer B."/>
            <person name="Brinkhoff T."/>
            <person name="Vollmers J."/>
            <person name="Dietrich S."/>
            <person name="Giebel H.A."/>
            <person name="Beardsley C."/>
            <person name="Sardemann C."/>
            <person name="Bakenhus I."/>
            <person name="Billerbeck S."/>
            <person name="Daniel R."/>
            <person name="Simon M."/>
        </authorList>
    </citation>
    <scope>NUCLEOTIDE SEQUENCE [LARGE SCALE GENOMIC DNA]</scope>
    <source>
        <strain evidence="7 8">RCA23</strain>
    </source>
</reference>
<name>A0AAN0VJX6_9RHOB</name>
<evidence type="ECO:0000256" key="5">
    <source>
        <dbReference type="ARBA" id="ARBA00030918"/>
    </source>
</evidence>
<dbReference type="InterPro" id="IPR010611">
    <property type="entry name" value="3D_dom"/>
</dbReference>
<dbReference type="Gene3D" id="2.40.240.50">
    <property type="entry name" value="Barwin-like endoglucanases"/>
    <property type="match status" value="1"/>
</dbReference>
<proteinExistence type="predicted"/>
<keyword evidence="8" id="KW-1185">Reference proteome</keyword>
<dbReference type="InterPro" id="IPR005300">
    <property type="entry name" value="MltA_B"/>
</dbReference>
<evidence type="ECO:0000256" key="3">
    <source>
        <dbReference type="ARBA" id="ARBA00023239"/>
    </source>
</evidence>
<dbReference type="SMART" id="SM00925">
    <property type="entry name" value="MltA"/>
    <property type="match status" value="1"/>
</dbReference>
<dbReference type="PANTHER" id="PTHR30124">
    <property type="entry name" value="MEMBRANE-BOUND LYTIC MUREIN TRANSGLYCOSYLASE A"/>
    <property type="match status" value="1"/>
</dbReference>
<dbReference type="CDD" id="cd14668">
    <property type="entry name" value="mlta_B"/>
    <property type="match status" value="1"/>
</dbReference>
<dbReference type="EC" id="4.2.2.n1" evidence="2"/>
<dbReference type="GO" id="GO:0004553">
    <property type="term" value="F:hydrolase activity, hydrolyzing O-glycosyl compounds"/>
    <property type="evidence" value="ECO:0007669"/>
    <property type="project" value="InterPro"/>
</dbReference>